<organism evidence="1">
    <name type="scientific">Anguilla anguilla</name>
    <name type="common">European freshwater eel</name>
    <name type="synonym">Muraena anguilla</name>
    <dbReference type="NCBI Taxonomy" id="7936"/>
    <lineage>
        <taxon>Eukaryota</taxon>
        <taxon>Metazoa</taxon>
        <taxon>Chordata</taxon>
        <taxon>Craniata</taxon>
        <taxon>Vertebrata</taxon>
        <taxon>Euteleostomi</taxon>
        <taxon>Actinopterygii</taxon>
        <taxon>Neopterygii</taxon>
        <taxon>Teleostei</taxon>
        <taxon>Anguilliformes</taxon>
        <taxon>Anguillidae</taxon>
        <taxon>Anguilla</taxon>
    </lineage>
</organism>
<dbReference type="EMBL" id="GBXM01050476">
    <property type="protein sequence ID" value="JAH58101.1"/>
    <property type="molecule type" value="Transcribed_RNA"/>
</dbReference>
<reference evidence="1" key="1">
    <citation type="submission" date="2014-11" db="EMBL/GenBank/DDBJ databases">
        <authorList>
            <person name="Amaro Gonzalez C."/>
        </authorList>
    </citation>
    <scope>NUCLEOTIDE SEQUENCE</scope>
</reference>
<accession>A0A0E9TX22</accession>
<reference evidence="1" key="2">
    <citation type="journal article" date="2015" name="Fish Shellfish Immunol.">
        <title>Early steps in the European eel (Anguilla anguilla)-Vibrio vulnificus interaction in the gills: Role of the RtxA13 toxin.</title>
        <authorList>
            <person name="Callol A."/>
            <person name="Pajuelo D."/>
            <person name="Ebbesson L."/>
            <person name="Teles M."/>
            <person name="MacKenzie S."/>
            <person name="Amaro C."/>
        </authorList>
    </citation>
    <scope>NUCLEOTIDE SEQUENCE</scope>
</reference>
<protein>
    <submittedName>
        <fullName evidence="1">Uncharacterized protein</fullName>
    </submittedName>
</protein>
<name>A0A0E9TX22_ANGAN</name>
<evidence type="ECO:0000313" key="1">
    <source>
        <dbReference type="EMBL" id="JAH58101.1"/>
    </source>
</evidence>
<proteinExistence type="predicted"/>
<sequence length="22" mass="2572">MDEFCNVEFFKCTSGLMEIKSL</sequence>
<dbReference type="AlphaFoldDB" id="A0A0E9TX22"/>